<name>A0A1L9UM51_ASPBC</name>
<feature type="compositionally biased region" description="Pro residues" evidence="1">
    <location>
        <begin position="40"/>
        <end position="54"/>
    </location>
</feature>
<accession>A0A1L9UM51</accession>
<feature type="domain" description="DUF7924" evidence="2">
    <location>
        <begin position="209"/>
        <end position="455"/>
    </location>
</feature>
<evidence type="ECO:0000313" key="4">
    <source>
        <dbReference type="Proteomes" id="UP000184499"/>
    </source>
</evidence>
<dbReference type="STRING" id="767769.A0A1L9UM51"/>
<sequence length="465" mass="53298">MAQKKLTSTEKQEFSPPANQRTESQTEPSANRQKKRKAPTPAPASVPASAPAPAPASQHSQRQHKKPRQQQDPDVSDPVSIDQEFFQALLRTAWGSSIHYWIRKVRWPKSLFNNDIDHIIISPRESSEPMEEQDEEEDGFMSKYNNPHAEAYAQFKSYLQANGSYLWCHSDDMAAGDRKICEELLKRECETPVGTAFDEKCFAYITGHYGTANENGITRIVGQLIVPSAVYEILSGRLSSNINHIDPDDMHLVESIYEPWNASITLEEHPSLVRNVLYEDSDPWLTYPTPQPYYAVGFSYEAFSKKQLCKLEPHAGDLLKASSFKGTETMLFPFFVTEVMGASAIKGILELQIAHSMTRALRGVVELFKLVGRQDELHRRVLGFSVCHDICRFDIFAHYVVIRNNKATYYRHTLDYFDIGCRSTWYEDRWKCYKFVMALYHDWVPIHHQRLCSAIDSLPDLQPHT</sequence>
<evidence type="ECO:0000313" key="3">
    <source>
        <dbReference type="EMBL" id="OJJ72742.1"/>
    </source>
</evidence>
<dbReference type="EMBL" id="KV878683">
    <property type="protein sequence ID" value="OJJ72742.1"/>
    <property type="molecule type" value="Genomic_DNA"/>
</dbReference>
<organism evidence="3 4">
    <name type="scientific">Aspergillus brasiliensis (strain CBS 101740 / IMI 381727 / IBT 21946)</name>
    <dbReference type="NCBI Taxonomy" id="767769"/>
    <lineage>
        <taxon>Eukaryota</taxon>
        <taxon>Fungi</taxon>
        <taxon>Dikarya</taxon>
        <taxon>Ascomycota</taxon>
        <taxon>Pezizomycotina</taxon>
        <taxon>Eurotiomycetes</taxon>
        <taxon>Eurotiomycetidae</taxon>
        <taxon>Eurotiales</taxon>
        <taxon>Aspergillaceae</taxon>
        <taxon>Aspergillus</taxon>
        <taxon>Aspergillus subgen. Circumdati</taxon>
    </lineage>
</organism>
<dbReference type="VEuPathDB" id="FungiDB:ASPBRDRAFT_195413"/>
<dbReference type="RefSeq" id="XP_067479990.1">
    <property type="nucleotide sequence ID" value="XM_067620862.1"/>
</dbReference>
<dbReference type="PANTHER" id="PTHR42470:SF2">
    <property type="match status" value="1"/>
</dbReference>
<reference evidence="4" key="1">
    <citation type="journal article" date="2017" name="Genome Biol.">
        <title>Comparative genomics reveals high biological diversity and specific adaptations in the industrially and medically important fungal genus Aspergillus.</title>
        <authorList>
            <person name="de Vries R.P."/>
            <person name="Riley R."/>
            <person name="Wiebenga A."/>
            <person name="Aguilar-Osorio G."/>
            <person name="Amillis S."/>
            <person name="Uchima C.A."/>
            <person name="Anderluh G."/>
            <person name="Asadollahi M."/>
            <person name="Askin M."/>
            <person name="Barry K."/>
            <person name="Battaglia E."/>
            <person name="Bayram O."/>
            <person name="Benocci T."/>
            <person name="Braus-Stromeyer S.A."/>
            <person name="Caldana C."/>
            <person name="Canovas D."/>
            <person name="Cerqueira G.C."/>
            <person name="Chen F."/>
            <person name="Chen W."/>
            <person name="Choi C."/>
            <person name="Clum A."/>
            <person name="Dos Santos R.A."/>
            <person name="Damasio A.R."/>
            <person name="Diallinas G."/>
            <person name="Emri T."/>
            <person name="Fekete E."/>
            <person name="Flipphi M."/>
            <person name="Freyberg S."/>
            <person name="Gallo A."/>
            <person name="Gournas C."/>
            <person name="Habgood R."/>
            <person name="Hainaut M."/>
            <person name="Harispe M.L."/>
            <person name="Henrissat B."/>
            <person name="Hilden K.S."/>
            <person name="Hope R."/>
            <person name="Hossain A."/>
            <person name="Karabika E."/>
            <person name="Karaffa L."/>
            <person name="Karanyi Z."/>
            <person name="Krasevec N."/>
            <person name="Kuo A."/>
            <person name="Kusch H."/>
            <person name="LaButti K."/>
            <person name="Lagendijk E.L."/>
            <person name="Lapidus A."/>
            <person name="Levasseur A."/>
            <person name="Lindquist E."/>
            <person name="Lipzen A."/>
            <person name="Logrieco A.F."/>
            <person name="MacCabe A."/>
            <person name="Maekelae M.R."/>
            <person name="Malavazi I."/>
            <person name="Melin P."/>
            <person name="Meyer V."/>
            <person name="Mielnichuk N."/>
            <person name="Miskei M."/>
            <person name="Molnar A.P."/>
            <person name="Mule G."/>
            <person name="Ngan C.Y."/>
            <person name="Orejas M."/>
            <person name="Orosz E."/>
            <person name="Ouedraogo J.P."/>
            <person name="Overkamp K.M."/>
            <person name="Park H.-S."/>
            <person name="Perrone G."/>
            <person name="Piumi F."/>
            <person name="Punt P.J."/>
            <person name="Ram A.F."/>
            <person name="Ramon A."/>
            <person name="Rauscher S."/>
            <person name="Record E."/>
            <person name="Riano-Pachon D.M."/>
            <person name="Robert V."/>
            <person name="Roehrig J."/>
            <person name="Ruller R."/>
            <person name="Salamov A."/>
            <person name="Salih N.S."/>
            <person name="Samson R.A."/>
            <person name="Sandor E."/>
            <person name="Sanguinetti M."/>
            <person name="Schuetze T."/>
            <person name="Sepcic K."/>
            <person name="Shelest E."/>
            <person name="Sherlock G."/>
            <person name="Sophianopoulou V."/>
            <person name="Squina F.M."/>
            <person name="Sun H."/>
            <person name="Susca A."/>
            <person name="Todd R.B."/>
            <person name="Tsang A."/>
            <person name="Unkles S.E."/>
            <person name="van de Wiele N."/>
            <person name="van Rossen-Uffink D."/>
            <person name="Oliveira J.V."/>
            <person name="Vesth T.C."/>
            <person name="Visser J."/>
            <person name="Yu J.-H."/>
            <person name="Zhou M."/>
            <person name="Andersen M.R."/>
            <person name="Archer D.B."/>
            <person name="Baker S.E."/>
            <person name="Benoit I."/>
            <person name="Brakhage A.A."/>
            <person name="Braus G.H."/>
            <person name="Fischer R."/>
            <person name="Frisvad J.C."/>
            <person name="Goldman G.H."/>
            <person name="Houbraken J."/>
            <person name="Oakley B."/>
            <person name="Pocsi I."/>
            <person name="Scazzocchio C."/>
            <person name="Seiboth B."/>
            <person name="vanKuyk P.A."/>
            <person name="Wortman J."/>
            <person name="Dyer P.S."/>
            <person name="Grigoriev I.V."/>
        </authorList>
    </citation>
    <scope>NUCLEOTIDE SEQUENCE [LARGE SCALE GENOMIC DNA]</scope>
    <source>
        <strain evidence="4">CBS 101740 / IMI 381727 / IBT 21946</strain>
    </source>
</reference>
<dbReference type="Proteomes" id="UP000184499">
    <property type="component" value="Unassembled WGS sequence"/>
</dbReference>
<proteinExistence type="predicted"/>
<evidence type="ECO:0000256" key="1">
    <source>
        <dbReference type="SAM" id="MobiDB-lite"/>
    </source>
</evidence>
<dbReference type="AlphaFoldDB" id="A0A1L9UM51"/>
<dbReference type="GeneID" id="93573350"/>
<protein>
    <recommendedName>
        <fullName evidence="2">DUF7924 domain-containing protein</fullName>
    </recommendedName>
</protein>
<keyword evidence="4" id="KW-1185">Reference proteome</keyword>
<dbReference type="OrthoDB" id="5400850at2759"/>
<dbReference type="PANTHER" id="PTHR42470">
    <property type="entry name" value="VAST DOMAIN-CONTAINING PROTEIN"/>
    <property type="match status" value="1"/>
</dbReference>
<dbReference type="Pfam" id="PF25545">
    <property type="entry name" value="DUF7924"/>
    <property type="match status" value="1"/>
</dbReference>
<dbReference type="InterPro" id="IPR057684">
    <property type="entry name" value="DUF7924"/>
</dbReference>
<feature type="compositionally biased region" description="Polar residues" evidence="1">
    <location>
        <begin position="17"/>
        <end position="31"/>
    </location>
</feature>
<dbReference type="OMA" id="CIPANQF"/>
<evidence type="ECO:0000259" key="2">
    <source>
        <dbReference type="Pfam" id="PF25545"/>
    </source>
</evidence>
<feature type="region of interest" description="Disordered" evidence="1">
    <location>
        <begin position="1"/>
        <end position="77"/>
    </location>
</feature>
<gene>
    <name evidence="3" type="ORF">ASPBRDRAFT_195413</name>
</gene>